<name>G7VSJ9_PAETH</name>
<dbReference type="Proteomes" id="UP000005876">
    <property type="component" value="Chromosome"/>
</dbReference>
<reference key="2">
    <citation type="submission" date="2011-11" db="EMBL/GenBank/DDBJ databases">
        <authorList>
            <person name="Shin S.H."/>
            <person name="Kim S."/>
            <person name="Kim J.Y."/>
        </authorList>
    </citation>
    <scope>NUCLEOTIDE SEQUENCE</scope>
    <source>
        <strain>HPL-003</strain>
    </source>
</reference>
<organism evidence="1 2">
    <name type="scientific">Paenibacillus terrae (strain HPL-003)</name>
    <dbReference type="NCBI Taxonomy" id="985665"/>
    <lineage>
        <taxon>Bacteria</taxon>
        <taxon>Bacillati</taxon>
        <taxon>Bacillota</taxon>
        <taxon>Bacilli</taxon>
        <taxon>Bacillales</taxon>
        <taxon>Paenibacillaceae</taxon>
        <taxon>Paenibacillus</taxon>
    </lineage>
</organism>
<sequence>MVAKGDQVYINGKAIKETYLENKAKAGMKACGIV</sequence>
<reference evidence="1 2" key="3">
    <citation type="journal article" date="2012" name="J. Bacteriol.">
        <title>Genome Sequence of Paenibacillus terrae HPL-003, a Xylanase-Producing Bacterium Isolated from Soil Found in Forest Residue.</title>
        <authorList>
            <person name="Shin S.H."/>
            <person name="Kim S."/>
            <person name="Kim J.Y."/>
            <person name="Song H.Y."/>
            <person name="Cho S.J."/>
            <person name="Kim D.R."/>
            <person name="Lee K.I."/>
            <person name="Lim H.K."/>
            <person name="Park N.J."/>
            <person name="Hwang I.T."/>
            <person name="Yang K.S."/>
        </authorList>
    </citation>
    <scope>NUCLEOTIDE SEQUENCE [LARGE SCALE GENOMIC DNA]</scope>
    <source>
        <strain evidence="1 2">HPL-003</strain>
    </source>
</reference>
<protein>
    <submittedName>
        <fullName evidence="1">Uncharacterized protein</fullName>
    </submittedName>
</protein>
<reference evidence="2" key="1">
    <citation type="submission" date="2011-11" db="EMBL/GenBank/DDBJ databases">
        <title>Complete sequence of Paenibacillus terrae HPL-003.</title>
        <authorList>
            <person name="Shin S.H."/>
            <person name="Kim S."/>
            <person name="Kim J.Y."/>
        </authorList>
    </citation>
    <scope>NUCLEOTIDE SEQUENCE [LARGE SCALE GENOMIC DNA]</scope>
    <source>
        <strain evidence="2">HPL-003</strain>
    </source>
</reference>
<dbReference type="KEGG" id="pta:HPL003_23855"/>
<dbReference type="EMBL" id="CP003107">
    <property type="protein sequence ID" value="AET61489.1"/>
    <property type="molecule type" value="Genomic_DNA"/>
</dbReference>
<dbReference type="HOGENOM" id="CLU_3374980_0_0_9"/>
<evidence type="ECO:0000313" key="2">
    <source>
        <dbReference type="Proteomes" id="UP000005876"/>
    </source>
</evidence>
<gene>
    <name evidence="1" type="ordered locus">HPL003_23855</name>
</gene>
<dbReference type="AlphaFoldDB" id="G7VSJ9"/>
<proteinExistence type="predicted"/>
<accession>G7VSJ9</accession>
<evidence type="ECO:0000313" key="1">
    <source>
        <dbReference type="EMBL" id="AET61489.1"/>
    </source>
</evidence>